<evidence type="ECO:0000313" key="3">
    <source>
        <dbReference type="Proteomes" id="UP001295684"/>
    </source>
</evidence>
<keyword evidence="3" id="KW-1185">Reference proteome</keyword>
<dbReference type="EMBL" id="CAMPGE010023949">
    <property type="protein sequence ID" value="CAI2381821.1"/>
    <property type="molecule type" value="Genomic_DNA"/>
</dbReference>
<evidence type="ECO:0000313" key="2">
    <source>
        <dbReference type="EMBL" id="CAI2381821.1"/>
    </source>
</evidence>
<dbReference type="Proteomes" id="UP001295684">
    <property type="component" value="Unassembled WGS sequence"/>
</dbReference>
<reference evidence="2" key="1">
    <citation type="submission" date="2023-07" db="EMBL/GenBank/DDBJ databases">
        <authorList>
            <consortium name="AG Swart"/>
            <person name="Singh M."/>
            <person name="Singh A."/>
            <person name="Seah K."/>
            <person name="Emmerich C."/>
        </authorList>
    </citation>
    <scope>NUCLEOTIDE SEQUENCE</scope>
    <source>
        <strain evidence="2">DP1</strain>
    </source>
</reference>
<protein>
    <submittedName>
        <fullName evidence="2">Uncharacterized protein</fullName>
    </submittedName>
</protein>
<feature type="region of interest" description="Disordered" evidence="1">
    <location>
        <begin position="565"/>
        <end position="588"/>
    </location>
</feature>
<gene>
    <name evidence="2" type="ORF">ECRASSUSDP1_LOCUS23287</name>
</gene>
<name>A0AAD1XYJ3_EUPCR</name>
<proteinExistence type="predicted"/>
<sequence length="588" mass="68711">MGALLLHSRSGLGVGPGPCRRKEPSGDTLSYRMKKSSNLARSLRPWLKKRLLVINKLFEFNRQLKLIRMKEFEDQCKNNPKFNSRKIKRYWESMKHYYETKRHKSYETKPQERRKANIARIPSDLIRLHQDEKDGMTGGIRSISHSKIPQLAFEPEEDDPLPGAKCGIATIDNNPKLKEFIMREFHKRNGTTLNIQVMINVYLDELNMKYNFKKKKELHTADNHKRFKKLKQMIDSQELGLKLNQYNEFRNTPKVTHKEDSSKELTSVIHEESTQQGINFKKLIEKNSSRNLKGVLGSKNFNKNTTFFSKASLSNRQGPVSPRPKYPRYLRLQMERSKYFLQSPQLACMDKLIKKKKGMMIDENIYSPKFIEQLEQKAEDEVNFGDYKVNIKNVLESQKNMQDEGLSDVSDDLTDEPPSDLVEQAKFLKESQNKTKSQAALYPVTPRENLESHNQELGMQPMSKLQTVHFKSEFKFEDPSKLRPIPPKPKLNTIKEIEKKNATIVKKLNRIQKRPGKKKLHKLLKKSVRAQKRFAKVQTETQRKRNKKHLEDLCMKTNLELFEEEGKHIMPSDTVSSRSSDYLEESQS</sequence>
<accession>A0AAD1XYJ3</accession>
<comment type="caution">
    <text evidence="2">The sequence shown here is derived from an EMBL/GenBank/DDBJ whole genome shotgun (WGS) entry which is preliminary data.</text>
</comment>
<dbReference type="AlphaFoldDB" id="A0AAD1XYJ3"/>
<evidence type="ECO:0000256" key="1">
    <source>
        <dbReference type="SAM" id="MobiDB-lite"/>
    </source>
</evidence>
<feature type="region of interest" description="Disordered" evidence="1">
    <location>
        <begin position="1"/>
        <end position="29"/>
    </location>
</feature>
<organism evidence="2 3">
    <name type="scientific">Euplotes crassus</name>
    <dbReference type="NCBI Taxonomy" id="5936"/>
    <lineage>
        <taxon>Eukaryota</taxon>
        <taxon>Sar</taxon>
        <taxon>Alveolata</taxon>
        <taxon>Ciliophora</taxon>
        <taxon>Intramacronucleata</taxon>
        <taxon>Spirotrichea</taxon>
        <taxon>Hypotrichia</taxon>
        <taxon>Euplotida</taxon>
        <taxon>Euplotidae</taxon>
        <taxon>Moneuplotes</taxon>
    </lineage>
</organism>